<gene>
    <name evidence="2" type="ORF">EDC26_12345</name>
</gene>
<name>A0A4R3LTJ1_9BURK</name>
<dbReference type="PROSITE" id="PS50846">
    <property type="entry name" value="HMA_2"/>
    <property type="match status" value="1"/>
</dbReference>
<dbReference type="Proteomes" id="UP000295525">
    <property type="component" value="Unassembled WGS sequence"/>
</dbReference>
<feature type="domain" description="HMA" evidence="1">
    <location>
        <begin position="1"/>
        <end position="64"/>
    </location>
</feature>
<evidence type="ECO:0000313" key="2">
    <source>
        <dbReference type="EMBL" id="TCT01647.1"/>
    </source>
</evidence>
<dbReference type="RefSeq" id="WP_132585898.1">
    <property type="nucleotide sequence ID" value="NZ_SMAJ01000023.1"/>
</dbReference>
<dbReference type="OrthoDB" id="9813965at2"/>
<dbReference type="GO" id="GO:0046872">
    <property type="term" value="F:metal ion binding"/>
    <property type="evidence" value="ECO:0007669"/>
    <property type="project" value="InterPro"/>
</dbReference>
<sequence>MKIEFVVPDMTCGHCVKTITTAVHEVAPGVPVSAVTETHRVIVDGVNDAAAIEAAIVAAGYTPQLMA</sequence>
<dbReference type="Gene3D" id="3.30.70.100">
    <property type="match status" value="1"/>
</dbReference>
<evidence type="ECO:0000259" key="1">
    <source>
        <dbReference type="PROSITE" id="PS50846"/>
    </source>
</evidence>
<comment type="caution">
    <text evidence="2">The sequence shown here is derived from an EMBL/GenBank/DDBJ whole genome shotgun (WGS) entry which is preliminary data.</text>
</comment>
<dbReference type="EMBL" id="SMAJ01000023">
    <property type="protein sequence ID" value="TCT01647.1"/>
    <property type="molecule type" value="Genomic_DNA"/>
</dbReference>
<protein>
    <submittedName>
        <fullName evidence="2">Copper chaperone</fullName>
    </submittedName>
</protein>
<reference evidence="2 3" key="1">
    <citation type="submission" date="2019-03" db="EMBL/GenBank/DDBJ databases">
        <title>Genomic Encyclopedia of Type Strains, Phase IV (KMG-IV): sequencing the most valuable type-strain genomes for metagenomic binning, comparative biology and taxonomic classification.</title>
        <authorList>
            <person name="Goeker M."/>
        </authorList>
    </citation>
    <scope>NUCLEOTIDE SEQUENCE [LARGE SCALE GENOMIC DNA]</scope>
    <source>
        <strain evidence="2 3">DSM 24591</strain>
    </source>
</reference>
<dbReference type="AlphaFoldDB" id="A0A4R3LTJ1"/>
<dbReference type="SUPFAM" id="SSF55008">
    <property type="entry name" value="HMA, heavy metal-associated domain"/>
    <property type="match status" value="1"/>
</dbReference>
<organism evidence="2 3">
    <name type="scientific">Paralcaligenes ureilyticus</name>
    <dbReference type="NCBI Taxonomy" id="627131"/>
    <lineage>
        <taxon>Bacteria</taxon>
        <taxon>Pseudomonadati</taxon>
        <taxon>Pseudomonadota</taxon>
        <taxon>Betaproteobacteria</taxon>
        <taxon>Burkholderiales</taxon>
        <taxon>Alcaligenaceae</taxon>
        <taxon>Paralcaligenes</taxon>
    </lineage>
</organism>
<dbReference type="InterPro" id="IPR036163">
    <property type="entry name" value="HMA_dom_sf"/>
</dbReference>
<dbReference type="Pfam" id="PF00403">
    <property type="entry name" value="HMA"/>
    <property type="match status" value="1"/>
</dbReference>
<accession>A0A4R3LTJ1</accession>
<keyword evidence="3" id="KW-1185">Reference proteome</keyword>
<dbReference type="InterPro" id="IPR006121">
    <property type="entry name" value="HMA_dom"/>
</dbReference>
<proteinExistence type="predicted"/>
<evidence type="ECO:0000313" key="3">
    <source>
        <dbReference type="Proteomes" id="UP000295525"/>
    </source>
</evidence>